<dbReference type="Pfam" id="PF21946">
    <property type="entry name" value="LppM"/>
    <property type="match status" value="1"/>
</dbReference>
<reference evidence="5 6" key="1">
    <citation type="submission" date="2017-09" db="EMBL/GenBank/DDBJ databases">
        <authorList>
            <person name="Bumgarner R.E."/>
        </authorList>
    </citation>
    <scope>NUCLEOTIDE SEQUENCE [LARGE SCALE GENOMIC DNA]</scope>
    <source>
        <strain evidence="5 6">T34998</strain>
    </source>
</reference>
<dbReference type="EMBL" id="PCZS01000001">
    <property type="protein sequence ID" value="REB70953.1"/>
    <property type="molecule type" value="Genomic_DNA"/>
</dbReference>
<accession>A0ABX9IDB1</accession>
<gene>
    <name evidence="5" type="ORF">CP880_04415</name>
</gene>
<feature type="domain" description="LppM" evidence="4">
    <location>
        <begin position="29"/>
        <end position="177"/>
    </location>
</feature>
<keyword evidence="3" id="KW-0732">Signal</keyword>
<feature type="region of interest" description="Disordered" evidence="1">
    <location>
        <begin position="223"/>
        <end position="333"/>
    </location>
</feature>
<feature type="transmembrane region" description="Helical" evidence="2">
    <location>
        <begin position="199"/>
        <end position="219"/>
    </location>
</feature>
<feature type="compositionally biased region" description="Low complexity" evidence="1">
    <location>
        <begin position="240"/>
        <end position="264"/>
    </location>
</feature>
<evidence type="ECO:0000313" key="5">
    <source>
        <dbReference type="EMBL" id="REB70953.1"/>
    </source>
</evidence>
<feature type="compositionally biased region" description="Low complexity" evidence="1">
    <location>
        <begin position="271"/>
        <end position="284"/>
    </location>
</feature>
<name>A0ABX9IDB1_9ACTN</name>
<evidence type="ECO:0000256" key="3">
    <source>
        <dbReference type="SAM" id="SignalP"/>
    </source>
</evidence>
<feature type="signal peptide" evidence="3">
    <location>
        <begin position="1"/>
        <end position="25"/>
    </location>
</feature>
<dbReference type="InterPro" id="IPR053807">
    <property type="entry name" value="LppM"/>
</dbReference>
<keyword evidence="6" id="KW-1185">Reference proteome</keyword>
<feature type="chain" id="PRO_5047035245" description="LppM domain-containing protein" evidence="3">
    <location>
        <begin position="26"/>
        <end position="333"/>
    </location>
</feature>
<evidence type="ECO:0000313" key="6">
    <source>
        <dbReference type="Proteomes" id="UP000256324"/>
    </source>
</evidence>
<comment type="caution">
    <text evidence="5">The sequence shown here is derived from an EMBL/GenBank/DDBJ whole genome shotgun (WGS) entry which is preliminary data.</text>
</comment>
<feature type="compositionally biased region" description="Polar residues" evidence="1">
    <location>
        <begin position="285"/>
        <end position="301"/>
    </location>
</feature>
<keyword evidence="2" id="KW-0472">Membrane</keyword>
<keyword evidence="2" id="KW-0812">Transmembrane</keyword>
<evidence type="ECO:0000256" key="1">
    <source>
        <dbReference type="SAM" id="MobiDB-lite"/>
    </source>
</evidence>
<dbReference type="RefSeq" id="WP_063811560.1">
    <property type="nucleotide sequence ID" value="NZ_JARJOC010000005.1"/>
</dbReference>
<evidence type="ECO:0000256" key="2">
    <source>
        <dbReference type="SAM" id="Phobius"/>
    </source>
</evidence>
<protein>
    <recommendedName>
        <fullName evidence="4">LppM domain-containing protein</fullName>
    </recommendedName>
</protein>
<proteinExistence type="predicted"/>
<evidence type="ECO:0000259" key="4">
    <source>
        <dbReference type="Pfam" id="PF21946"/>
    </source>
</evidence>
<dbReference type="Proteomes" id="UP000256324">
    <property type="component" value="Unassembled WGS sequence"/>
</dbReference>
<feature type="compositionally biased region" description="Polar residues" evidence="1">
    <location>
        <begin position="309"/>
        <end position="321"/>
    </location>
</feature>
<sequence>MFMLSVSRHMRRCLVLVLAPLLLLAGCVKFDTAMEIKDENHIHLKSTVGVSKSIASAYSDRLATELSNCNNSMGSAGTGSGNKIEKFEDKDYVGCIVAGDTTAADLNKDRGMQATFDKKEVSFRMTSDLFRDGGRSDQAIDASMFSDFKVSVTFPGKVLSHSGSSKVDGNTVTWTDPKDLFSSSGLTATSKRSNGIPTWVWIVVALGVLAIIGVVVVVLNKEKNHKPGQPDNGGVPWTMQYPGDGQPQGQPQQWNGQLYQGDPHVQPPYQYPNQYPRQQGPGQPWANQSWDTASGDATNAPQAGPNPTPHQGSQPGQQTPSDPDDFWKNHGSH</sequence>
<keyword evidence="2" id="KW-1133">Transmembrane helix</keyword>
<organism evidence="5 6">
    <name type="scientific">Cutibacterium namnetense</name>
    <dbReference type="NCBI Taxonomy" id="1574624"/>
    <lineage>
        <taxon>Bacteria</taxon>
        <taxon>Bacillati</taxon>
        <taxon>Actinomycetota</taxon>
        <taxon>Actinomycetes</taxon>
        <taxon>Propionibacteriales</taxon>
        <taxon>Propionibacteriaceae</taxon>
        <taxon>Cutibacterium</taxon>
    </lineage>
</organism>